<keyword evidence="4" id="KW-0540">Nuclease</keyword>
<feature type="signal peptide" evidence="9">
    <location>
        <begin position="1"/>
        <end position="19"/>
    </location>
</feature>
<evidence type="ECO:0000256" key="3">
    <source>
        <dbReference type="ARBA" id="ARBA00006958"/>
    </source>
</evidence>
<keyword evidence="6" id="KW-0378">Hydrolase</keyword>
<dbReference type="PANTHER" id="PTHR22930:SF289">
    <property type="entry name" value="DDE TNP4 DOMAIN-CONTAINING PROTEIN-RELATED"/>
    <property type="match status" value="1"/>
</dbReference>
<evidence type="ECO:0000256" key="5">
    <source>
        <dbReference type="ARBA" id="ARBA00022723"/>
    </source>
</evidence>
<feature type="chain" id="PRO_5003982129" evidence="9">
    <location>
        <begin position="20"/>
        <end position="346"/>
    </location>
</feature>
<organism evidence="11">
    <name type="scientific">Rhipicephalus pulchellus</name>
    <name type="common">Yellow backed tick</name>
    <name type="synonym">Dermacentor pulchellus</name>
    <dbReference type="NCBI Taxonomy" id="72859"/>
    <lineage>
        <taxon>Eukaryota</taxon>
        <taxon>Metazoa</taxon>
        <taxon>Ecdysozoa</taxon>
        <taxon>Arthropoda</taxon>
        <taxon>Chelicerata</taxon>
        <taxon>Arachnida</taxon>
        <taxon>Acari</taxon>
        <taxon>Parasitiformes</taxon>
        <taxon>Ixodida</taxon>
        <taxon>Ixodoidea</taxon>
        <taxon>Ixodidae</taxon>
        <taxon>Rhipicephalinae</taxon>
        <taxon>Rhipicephalus</taxon>
        <taxon>Rhipicephalus</taxon>
    </lineage>
</organism>
<dbReference type="GO" id="GO:0016787">
    <property type="term" value="F:hydrolase activity"/>
    <property type="evidence" value="ECO:0007669"/>
    <property type="project" value="UniProtKB-KW"/>
</dbReference>
<accession>L7MKX7</accession>
<dbReference type="EMBL" id="GACK01000429">
    <property type="protein sequence ID" value="JAA64605.1"/>
    <property type="molecule type" value="mRNA"/>
</dbReference>
<evidence type="ECO:0000256" key="1">
    <source>
        <dbReference type="ARBA" id="ARBA00001968"/>
    </source>
</evidence>
<feature type="region of interest" description="Disordered" evidence="8">
    <location>
        <begin position="325"/>
        <end position="346"/>
    </location>
</feature>
<keyword evidence="5" id="KW-0479">Metal-binding</keyword>
<evidence type="ECO:0000259" key="10">
    <source>
        <dbReference type="Pfam" id="PF13359"/>
    </source>
</evidence>
<dbReference type="GO" id="GO:0046872">
    <property type="term" value="F:metal ion binding"/>
    <property type="evidence" value="ECO:0007669"/>
    <property type="project" value="UniProtKB-KW"/>
</dbReference>
<dbReference type="PANTHER" id="PTHR22930">
    <property type="match status" value="1"/>
</dbReference>
<evidence type="ECO:0000256" key="6">
    <source>
        <dbReference type="ARBA" id="ARBA00022801"/>
    </source>
</evidence>
<comment type="subcellular location">
    <subcellularLocation>
        <location evidence="2">Nucleus</location>
    </subcellularLocation>
</comment>
<protein>
    <submittedName>
        <fullName evidence="11">Putative tick transposon</fullName>
    </submittedName>
</protein>
<proteinExistence type="evidence at transcript level"/>
<dbReference type="InterPro" id="IPR045249">
    <property type="entry name" value="HARBI1-like"/>
</dbReference>
<comment type="cofactor">
    <cofactor evidence="1">
        <name>a divalent metal cation</name>
        <dbReference type="ChEBI" id="CHEBI:60240"/>
    </cofactor>
</comment>
<feature type="domain" description="DDE Tnp4" evidence="10">
    <location>
        <begin position="154"/>
        <end position="311"/>
    </location>
</feature>
<reference evidence="11" key="2">
    <citation type="journal article" date="2015" name="J. Proteomics">
        <title>Sexual differences in the sialomes of the zebra tick, Rhipicephalus pulchellus.</title>
        <authorList>
            <person name="Tan A.W."/>
            <person name="Francischetti I.M."/>
            <person name="Slovak M."/>
            <person name="Kini R.M."/>
            <person name="Ribeiro J.M."/>
        </authorList>
    </citation>
    <scope>NUCLEOTIDE SEQUENCE</scope>
    <source>
        <tissue evidence="11">Salivary gland</tissue>
    </source>
</reference>
<sequence>MALPFSAMVFRLACAAAAAEQRRRIEVNDAFEELTEEEFRQCFRLSKRTVRSLCDELEPIIGCQRASGLSTERKVLCALRFFATGSFQRSVGREEHIGMAQSAVSNTIHEVTEAIITVSARRKLVDFSLTPAAKEEAKAAFARRGDIPGVLACVDGTLVAIRKPEGFNLPDTASFMSRKGYYALNVMIVCNAQLRILVVDPRFPGSCHDSWVWEHNPLRGRLAAQLQPGEYVLGDSGYPLEPWLLTPVLGSPPRNTPEGRYNREHASMRNVVERCIGVLKSKFRCLQHFRTMLYNPDRAARIIYACVALHNIALDAGDWTLDEYAGHMPPAEDEEPEEPGESHAMT</sequence>
<dbReference type="InterPro" id="IPR027806">
    <property type="entry name" value="HARBI1_dom"/>
</dbReference>
<name>L7MKX7_RHIPC</name>
<keyword evidence="7" id="KW-0539">Nucleus</keyword>
<dbReference type="Pfam" id="PF13359">
    <property type="entry name" value="DDE_Tnp_4"/>
    <property type="match status" value="1"/>
</dbReference>
<comment type="similarity">
    <text evidence="3">Belongs to the HARBI1 family.</text>
</comment>
<evidence type="ECO:0000256" key="8">
    <source>
        <dbReference type="SAM" id="MobiDB-lite"/>
    </source>
</evidence>
<evidence type="ECO:0000256" key="9">
    <source>
        <dbReference type="SAM" id="SignalP"/>
    </source>
</evidence>
<dbReference type="GO" id="GO:0004518">
    <property type="term" value="F:nuclease activity"/>
    <property type="evidence" value="ECO:0007669"/>
    <property type="project" value="UniProtKB-KW"/>
</dbReference>
<evidence type="ECO:0000256" key="2">
    <source>
        <dbReference type="ARBA" id="ARBA00004123"/>
    </source>
</evidence>
<evidence type="ECO:0000256" key="4">
    <source>
        <dbReference type="ARBA" id="ARBA00022722"/>
    </source>
</evidence>
<dbReference type="GO" id="GO:0005634">
    <property type="term" value="C:nucleus"/>
    <property type="evidence" value="ECO:0007669"/>
    <property type="project" value="UniProtKB-SubCell"/>
</dbReference>
<evidence type="ECO:0000256" key="7">
    <source>
        <dbReference type="ARBA" id="ARBA00023242"/>
    </source>
</evidence>
<reference evidence="11" key="1">
    <citation type="submission" date="2012-11" db="EMBL/GenBank/DDBJ databases">
        <authorList>
            <person name="Lucero-Rivera Y.E."/>
            <person name="Tovar-Ramirez D."/>
        </authorList>
    </citation>
    <scope>NUCLEOTIDE SEQUENCE</scope>
    <source>
        <tissue evidence="11">Salivary gland</tissue>
    </source>
</reference>
<keyword evidence="9" id="KW-0732">Signal</keyword>
<feature type="non-terminal residue" evidence="11">
    <location>
        <position position="346"/>
    </location>
</feature>
<dbReference type="AlphaFoldDB" id="L7MKX7"/>
<dbReference type="CDD" id="cd00083">
    <property type="entry name" value="bHLH_SF"/>
    <property type="match status" value="1"/>
</dbReference>
<evidence type="ECO:0000313" key="11">
    <source>
        <dbReference type="EMBL" id="JAA64605.1"/>
    </source>
</evidence>